<comment type="caution">
    <text evidence="1">The sequence shown here is derived from an EMBL/GenBank/DDBJ whole genome shotgun (WGS) entry which is preliminary data.</text>
</comment>
<reference evidence="2" key="1">
    <citation type="journal article" date="2022" name="Mol. Ecol. Resour.">
        <title>The genomes of chicory, endive, great burdock and yacon provide insights into Asteraceae palaeo-polyploidization history and plant inulin production.</title>
        <authorList>
            <person name="Fan W."/>
            <person name="Wang S."/>
            <person name="Wang H."/>
            <person name="Wang A."/>
            <person name="Jiang F."/>
            <person name="Liu H."/>
            <person name="Zhao H."/>
            <person name="Xu D."/>
            <person name="Zhang Y."/>
        </authorList>
    </citation>
    <scope>NUCLEOTIDE SEQUENCE [LARGE SCALE GENOMIC DNA]</scope>
    <source>
        <strain evidence="2">cv. Yunnan</strain>
    </source>
</reference>
<reference evidence="1 2" key="2">
    <citation type="journal article" date="2022" name="Mol. Ecol. Resour.">
        <title>The genomes of chicory, endive, great burdock and yacon provide insights into Asteraceae paleo-polyploidization history and plant inulin production.</title>
        <authorList>
            <person name="Fan W."/>
            <person name="Wang S."/>
            <person name="Wang H."/>
            <person name="Wang A."/>
            <person name="Jiang F."/>
            <person name="Liu H."/>
            <person name="Zhao H."/>
            <person name="Xu D."/>
            <person name="Zhang Y."/>
        </authorList>
    </citation>
    <scope>NUCLEOTIDE SEQUENCE [LARGE SCALE GENOMIC DNA]</scope>
    <source>
        <strain evidence="2">cv. Yunnan</strain>
        <tissue evidence="1">Leaves</tissue>
    </source>
</reference>
<keyword evidence="2" id="KW-1185">Reference proteome</keyword>
<name>A0ACB9IXJ7_9ASTR</name>
<protein>
    <submittedName>
        <fullName evidence="1">Uncharacterized protein</fullName>
    </submittedName>
</protein>
<sequence>MLKNTSKTPPSDSHRILFSPNHLLFFPACSPLANQIEFLIESPSHFVDLTQTLNLNIRSHNQIRFWAELQHRSQGCLYNNKLRTVIGVGFEADLKKRSRIFERLTVFRVIGYHLPERRTK</sequence>
<dbReference type="Proteomes" id="UP001056120">
    <property type="component" value="Linkage Group LG06"/>
</dbReference>
<accession>A0ACB9IXJ7</accession>
<evidence type="ECO:0000313" key="1">
    <source>
        <dbReference type="EMBL" id="KAI3812994.1"/>
    </source>
</evidence>
<dbReference type="EMBL" id="CM042023">
    <property type="protein sequence ID" value="KAI3812994.1"/>
    <property type="molecule type" value="Genomic_DNA"/>
</dbReference>
<organism evidence="1 2">
    <name type="scientific">Smallanthus sonchifolius</name>
    <dbReference type="NCBI Taxonomy" id="185202"/>
    <lineage>
        <taxon>Eukaryota</taxon>
        <taxon>Viridiplantae</taxon>
        <taxon>Streptophyta</taxon>
        <taxon>Embryophyta</taxon>
        <taxon>Tracheophyta</taxon>
        <taxon>Spermatophyta</taxon>
        <taxon>Magnoliopsida</taxon>
        <taxon>eudicotyledons</taxon>
        <taxon>Gunneridae</taxon>
        <taxon>Pentapetalae</taxon>
        <taxon>asterids</taxon>
        <taxon>campanulids</taxon>
        <taxon>Asterales</taxon>
        <taxon>Asteraceae</taxon>
        <taxon>Asteroideae</taxon>
        <taxon>Heliantheae alliance</taxon>
        <taxon>Millerieae</taxon>
        <taxon>Smallanthus</taxon>
    </lineage>
</organism>
<proteinExistence type="predicted"/>
<gene>
    <name evidence="1" type="ORF">L1987_17707</name>
</gene>
<evidence type="ECO:0000313" key="2">
    <source>
        <dbReference type="Proteomes" id="UP001056120"/>
    </source>
</evidence>